<feature type="chain" id="PRO_5003378731" evidence="1">
    <location>
        <begin position="22"/>
        <end position="123"/>
    </location>
</feature>
<organism evidence="2">
    <name type="scientific">Lysobacter sp. ATCC 53042</name>
    <dbReference type="NCBI Taxonomy" id="324869"/>
    <lineage>
        <taxon>Bacteria</taxon>
        <taxon>Pseudomonadati</taxon>
        <taxon>Pseudomonadota</taxon>
        <taxon>Gammaproteobacteria</taxon>
        <taxon>Lysobacterales</taxon>
        <taxon>Lysobacteraceae</taxon>
        <taxon>Lysobacter</taxon>
    </lineage>
</organism>
<dbReference type="EMBL" id="JF412274">
    <property type="protein sequence ID" value="AEH59028.1"/>
    <property type="molecule type" value="Genomic_DNA"/>
</dbReference>
<evidence type="ECO:0000256" key="1">
    <source>
        <dbReference type="SAM" id="SignalP"/>
    </source>
</evidence>
<feature type="signal peptide" evidence="1">
    <location>
        <begin position="1"/>
        <end position="21"/>
    </location>
</feature>
<name>F8TUB6_9GAMM</name>
<dbReference type="AlphaFoldDB" id="F8TUB6"/>
<reference evidence="2" key="1">
    <citation type="journal article" date="2011" name="Chem. Biol.">
        <title>Identification and characterization of the lysobactin biosynthetic gene cluster reveals mechanistic insights into an unusual termination module architecture.</title>
        <authorList>
            <person name="Hou J."/>
            <person name="Robbel L."/>
            <person name="Marahiel M.A."/>
        </authorList>
    </citation>
    <scope>NUCLEOTIDE SEQUENCE</scope>
    <source>
        <strain evidence="2">ATCC 53042</strain>
    </source>
</reference>
<proteinExistence type="predicted"/>
<sequence length="123" mass="13587">MRSAMNLLLPLLILTAIAPRAGSTELGDSPFSLAPKAQGPARALAVAHEDFVRRLPPPREDVAAMERFASDPDSYAIAIERDGVYYIVDYSIKPYQGQSFRGGGYRYRIDGSDFRIVDARIEP</sequence>
<evidence type="ECO:0000313" key="2">
    <source>
        <dbReference type="EMBL" id="AEH59028.1"/>
    </source>
</evidence>
<accession>F8TUB6</accession>
<protein>
    <submittedName>
        <fullName evidence="2">Putative exported protein</fullName>
    </submittedName>
</protein>
<keyword evidence="1" id="KW-0732">Signal</keyword>